<dbReference type="InterPro" id="IPR038247">
    <property type="entry name" value="Jag_N_dom_sf"/>
</dbReference>
<dbReference type="SMART" id="SM01245">
    <property type="entry name" value="Jag_N"/>
    <property type="match status" value="1"/>
</dbReference>
<organism evidence="3 4">
    <name type="scientific">Campylobacter subantarcticus LMG 24374</name>
    <dbReference type="NCBI Taxonomy" id="1388751"/>
    <lineage>
        <taxon>Bacteria</taxon>
        <taxon>Pseudomonadati</taxon>
        <taxon>Campylobacterota</taxon>
        <taxon>Epsilonproteobacteria</taxon>
        <taxon>Campylobacterales</taxon>
        <taxon>Campylobacteraceae</taxon>
        <taxon>Campylobacter</taxon>
    </lineage>
</organism>
<feature type="domain" description="RNA-binding protein KhpB N-terminal" evidence="2">
    <location>
        <begin position="2"/>
        <end position="53"/>
    </location>
</feature>
<evidence type="ECO:0000313" key="3">
    <source>
        <dbReference type="EMBL" id="AJC90443.1"/>
    </source>
</evidence>
<dbReference type="RefSeq" id="WP_039663229.1">
    <property type="nucleotide sequence ID" value="NZ_CP007772.1"/>
</dbReference>
<dbReference type="InterPro" id="IPR015946">
    <property type="entry name" value="KH_dom-like_a/b"/>
</dbReference>
<sequence>MNIEAKDLQTALIEASKQLECSVIDLEYEVIQHAKAGFFGLFRKNAIICIKGYKKIQKAHQERSKKFQNEKFNKHSQKNLDKNESKREYKENFQKSIEDNTQPKEHYKVKNDAIFDSFHKESSEEINIASYIDEIHYSLEKLLATFDFDIKVIQVSVWDENCVLIKLDGEDAALLIGKEAHRYKAFSYLLYNWLNAKYKIQPRLEIAQFLENQTQAIDSYLKILIEKVENTGRVQTKPLDGIWLKLALEKLRERFPDKYVAIKQNDDQRYIVVNDFLKKNE</sequence>
<dbReference type="KEGG" id="csm:CSUB8521_0586"/>
<reference evidence="3 4" key="1">
    <citation type="journal article" date="2014" name="Genome Biol. Evol.">
        <title>Comparative Genomics of the Campylobacter lari Group.</title>
        <authorList>
            <person name="Miller W.G."/>
            <person name="Yee E."/>
            <person name="Chapman M.H."/>
            <person name="Smith T.P."/>
            <person name="Bono J.L."/>
            <person name="Huynh S."/>
            <person name="Parker C.T."/>
            <person name="Vandamme P."/>
            <person name="Luong K."/>
            <person name="Korlach J."/>
        </authorList>
    </citation>
    <scope>NUCLEOTIDE SEQUENCE [LARGE SCALE GENOMIC DNA]</scope>
    <source>
        <strain evidence="3 4">LMG 24374</strain>
    </source>
</reference>
<dbReference type="Gene3D" id="3.30.1370.180">
    <property type="match status" value="1"/>
</dbReference>
<dbReference type="HOGENOM" id="CLU_065101_0_0_7"/>
<name>A0A0A8H8J6_9BACT</name>
<dbReference type="GO" id="GO:0003723">
    <property type="term" value="F:RNA binding"/>
    <property type="evidence" value="ECO:0007669"/>
    <property type="project" value="InterPro"/>
</dbReference>
<proteinExistence type="predicted"/>
<dbReference type="PANTHER" id="PTHR35800:SF1">
    <property type="entry name" value="RNA-BINDING PROTEIN KHPB"/>
    <property type="match status" value="1"/>
</dbReference>
<feature type="region of interest" description="Disordered" evidence="1">
    <location>
        <begin position="66"/>
        <end position="101"/>
    </location>
</feature>
<dbReference type="InterPro" id="IPR040977">
    <property type="entry name" value="HP1451_C"/>
</dbReference>
<dbReference type="Gene3D" id="3.30.300.20">
    <property type="match status" value="1"/>
</dbReference>
<dbReference type="Proteomes" id="UP000031135">
    <property type="component" value="Chromosome"/>
</dbReference>
<dbReference type="InterPro" id="IPR039247">
    <property type="entry name" value="KhpB"/>
</dbReference>
<evidence type="ECO:0000313" key="4">
    <source>
        <dbReference type="Proteomes" id="UP000031135"/>
    </source>
</evidence>
<dbReference type="InterPro" id="IPR032782">
    <property type="entry name" value="KhpB_N"/>
</dbReference>
<dbReference type="Pfam" id="PF14804">
    <property type="entry name" value="Jag_N"/>
    <property type="match status" value="1"/>
</dbReference>
<dbReference type="OrthoDB" id="5329502at2"/>
<gene>
    <name evidence="3" type="ORF">CSUB8521_0586</name>
</gene>
<evidence type="ECO:0000256" key="1">
    <source>
        <dbReference type="SAM" id="MobiDB-lite"/>
    </source>
</evidence>
<dbReference type="Pfam" id="PF18472">
    <property type="entry name" value="HP1451_C"/>
    <property type="match status" value="1"/>
</dbReference>
<protein>
    <submittedName>
        <fullName evidence="3">Putative RNA-binding protein (Jag domain)</fullName>
    </submittedName>
</protein>
<dbReference type="EMBL" id="CP007772">
    <property type="protein sequence ID" value="AJC90443.1"/>
    <property type="molecule type" value="Genomic_DNA"/>
</dbReference>
<dbReference type="AlphaFoldDB" id="A0A0A8H8J6"/>
<dbReference type="PANTHER" id="PTHR35800">
    <property type="entry name" value="PROTEIN JAG"/>
    <property type="match status" value="1"/>
</dbReference>
<dbReference type="Gene3D" id="3.30.30.80">
    <property type="entry name" value="probable RNA-binding protein from clostridium symbiosum atcc 14940"/>
    <property type="match status" value="1"/>
</dbReference>
<evidence type="ECO:0000259" key="2">
    <source>
        <dbReference type="SMART" id="SM01245"/>
    </source>
</evidence>
<accession>A0A0A8H8J6</accession>